<dbReference type="RefSeq" id="WP_154518750.1">
    <property type="nucleotide sequence ID" value="NZ_VUNM01000046.1"/>
</dbReference>
<comment type="caution">
    <text evidence="1">The sequence shown here is derived from an EMBL/GenBank/DDBJ whole genome shotgun (WGS) entry which is preliminary data.</text>
</comment>
<organism evidence="1 2">
    <name type="scientific">Sharpea porci</name>
    <dbReference type="NCBI Taxonomy" id="2652286"/>
    <lineage>
        <taxon>Bacteria</taxon>
        <taxon>Bacillati</taxon>
        <taxon>Bacillota</taxon>
        <taxon>Erysipelotrichia</taxon>
        <taxon>Erysipelotrichales</taxon>
        <taxon>Coprobacillaceae</taxon>
        <taxon>Sharpea</taxon>
    </lineage>
</organism>
<dbReference type="Proteomes" id="UP000442619">
    <property type="component" value="Unassembled WGS sequence"/>
</dbReference>
<keyword evidence="2" id="KW-1185">Reference proteome</keyword>
<protein>
    <submittedName>
        <fullName evidence="1">Uncharacterized protein</fullName>
    </submittedName>
</protein>
<evidence type="ECO:0000313" key="2">
    <source>
        <dbReference type="Proteomes" id="UP000442619"/>
    </source>
</evidence>
<dbReference type="EMBL" id="VUNM01000046">
    <property type="protein sequence ID" value="MST90227.1"/>
    <property type="molecule type" value="Genomic_DNA"/>
</dbReference>
<accession>A0A844FW80</accession>
<sequence length="145" mass="15526">MEMNKRNVVKEINQDEYRNDEEINALKNKAGHQLNASAKMNKNGNIDLTKVSNSKNILKVGGTLMGLAFGRCLCGGFFAGVGMVIGVPVGAGLGYEAGVWFGTIAGAACGEKGATKLLDYFNYESESIVKGESQFNVKAEASMHR</sequence>
<dbReference type="AlphaFoldDB" id="A0A844FW80"/>
<name>A0A844FW80_9FIRM</name>
<reference evidence="1 2" key="1">
    <citation type="submission" date="2019-08" db="EMBL/GenBank/DDBJ databases">
        <title>In-depth cultivation of the pig gut microbiome towards novel bacterial diversity and tailored functional studies.</title>
        <authorList>
            <person name="Wylensek D."/>
            <person name="Hitch T.C.A."/>
            <person name="Clavel T."/>
        </authorList>
    </citation>
    <scope>NUCLEOTIDE SEQUENCE [LARGE SCALE GENOMIC DNA]</scope>
    <source>
        <strain evidence="1 2">CA-Schmier-601-WT-3</strain>
    </source>
</reference>
<gene>
    <name evidence="1" type="ORF">FYJ79_11745</name>
</gene>
<proteinExistence type="predicted"/>
<evidence type="ECO:0000313" key="1">
    <source>
        <dbReference type="EMBL" id="MST90227.1"/>
    </source>
</evidence>